<dbReference type="InterPro" id="IPR013094">
    <property type="entry name" value="AB_hydrolase_3"/>
</dbReference>
<keyword evidence="1 3" id="KW-0378">Hydrolase</keyword>
<dbReference type="SUPFAM" id="SSF53474">
    <property type="entry name" value="alpha/beta-Hydrolases"/>
    <property type="match status" value="1"/>
</dbReference>
<protein>
    <submittedName>
        <fullName evidence="3">Alpha/beta-hydrolase</fullName>
    </submittedName>
</protein>
<organism evidence="3 4">
    <name type="scientific">Hyaloscypha variabilis (strain UAMH 11265 / GT02V1 / F)</name>
    <name type="common">Meliniomyces variabilis</name>
    <dbReference type="NCBI Taxonomy" id="1149755"/>
    <lineage>
        <taxon>Eukaryota</taxon>
        <taxon>Fungi</taxon>
        <taxon>Dikarya</taxon>
        <taxon>Ascomycota</taxon>
        <taxon>Pezizomycotina</taxon>
        <taxon>Leotiomycetes</taxon>
        <taxon>Helotiales</taxon>
        <taxon>Hyaloscyphaceae</taxon>
        <taxon>Hyaloscypha</taxon>
        <taxon>Hyaloscypha variabilis</taxon>
    </lineage>
</organism>
<dbReference type="PANTHER" id="PTHR48081">
    <property type="entry name" value="AB HYDROLASE SUPERFAMILY PROTEIN C4A8.06C"/>
    <property type="match status" value="1"/>
</dbReference>
<reference evidence="3 4" key="1">
    <citation type="submission" date="2016-04" db="EMBL/GenBank/DDBJ databases">
        <title>A degradative enzymes factory behind the ericoid mycorrhizal symbiosis.</title>
        <authorList>
            <consortium name="DOE Joint Genome Institute"/>
            <person name="Martino E."/>
            <person name="Morin E."/>
            <person name="Grelet G."/>
            <person name="Kuo A."/>
            <person name="Kohler A."/>
            <person name="Daghino S."/>
            <person name="Barry K."/>
            <person name="Choi C."/>
            <person name="Cichocki N."/>
            <person name="Clum A."/>
            <person name="Copeland A."/>
            <person name="Hainaut M."/>
            <person name="Haridas S."/>
            <person name="Labutti K."/>
            <person name="Lindquist E."/>
            <person name="Lipzen A."/>
            <person name="Khouja H.-R."/>
            <person name="Murat C."/>
            <person name="Ohm R."/>
            <person name="Olson A."/>
            <person name="Spatafora J."/>
            <person name="Veneault-Fourrey C."/>
            <person name="Henrissat B."/>
            <person name="Grigoriev I."/>
            <person name="Martin F."/>
            <person name="Perotto S."/>
        </authorList>
    </citation>
    <scope>NUCLEOTIDE SEQUENCE [LARGE SCALE GENOMIC DNA]</scope>
    <source>
        <strain evidence="3 4">F</strain>
    </source>
</reference>
<keyword evidence="4" id="KW-1185">Reference proteome</keyword>
<evidence type="ECO:0000313" key="4">
    <source>
        <dbReference type="Proteomes" id="UP000235786"/>
    </source>
</evidence>
<dbReference type="InterPro" id="IPR029058">
    <property type="entry name" value="AB_hydrolase_fold"/>
</dbReference>
<dbReference type="Gene3D" id="3.40.50.1820">
    <property type="entry name" value="alpha/beta hydrolase"/>
    <property type="match status" value="1"/>
</dbReference>
<sequence>MAPEGLPYAYAEEWLQFEQLTGGRFNLTGDIPTIRAQFLGLFDNMKAMLPQPNNTVSKIDLQLPDGDLKVRIYYPTTKSEVMLPIGLYLHSGGWVAGGVDYEDHICRHLSQQTPTVLVCPEYRLAPEHSFPAGLNDCVQAFQWMTQNASNYSASPELAYIIGGSAGANLALATALKLSSIPGSSAPKAVLASCTSSCEPSAIPDKYQEAWHPELFLDSAFLDRTCMQTCIEAYGAPPTDPLFSVLLHPHLGKLPRTYLVACGKDPTHDEILMLRDEMAAQGADVELKVYEGYPHFFFIVPILKASGEYLDILVRKIQELVLVS</sequence>
<dbReference type="Proteomes" id="UP000235786">
    <property type="component" value="Unassembled WGS sequence"/>
</dbReference>
<dbReference type="InterPro" id="IPR050300">
    <property type="entry name" value="GDXG_lipolytic_enzyme"/>
</dbReference>
<dbReference type="OrthoDB" id="408631at2759"/>
<evidence type="ECO:0000259" key="2">
    <source>
        <dbReference type="Pfam" id="PF07859"/>
    </source>
</evidence>
<dbReference type="PANTHER" id="PTHR48081:SF8">
    <property type="entry name" value="ALPHA_BETA HYDROLASE FOLD-3 DOMAIN-CONTAINING PROTEIN-RELATED"/>
    <property type="match status" value="1"/>
</dbReference>
<evidence type="ECO:0000313" key="3">
    <source>
        <dbReference type="EMBL" id="PMD37150.1"/>
    </source>
</evidence>
<evidence type="ECO:0000256" key="1">
    <source>
        <dbReference type="ARBA" id="ARBA00022801"/>
    </source>
</evidence>
<gene>
    <name evidence="3" type="ORF">L207DRAFT_514478</name>
</gene>
<dbReference type="STRING" id="1149755.A0A2J6RF60"/>
<proteinExistence type="predicted"/>
<feature type="domain" description="Alpha/beta hydrolase fold-3" evidence="2">
    <location>
        <begin position="87"/>
        <end position="297"/>
    </location>
</feature>
<dbReference type="EMBL" id="KZ613949">
    <property type="protein sequence ID" value="PMD37150.1"/>
    <property type="molecule type" value="Genomic_DNA"/>
</dbReference>
<accession>A0A2J6RF60</accession>
<dbReference type="GO" id="GO:0016787">
    <property type="term" value="F:hydrolase activity"/>
    <property type="evidence" value="ECO:0007669"/>
    <property type="project" value="UniProtKB-KW"/>
</dbReference>
<dbReference type="Pfam" id="PF07859">
    <property type="entry name" value="Abhydrolase_3"/>
    <property type="match status" value="1"/>
</dbReference>
<dbReference type="AlphaFoldDB" id="A0A2J6RF60"/>
<name>A0A2J6RF60_HYAVF</name>